<keyword evidence="5" id="KW-1185">Reference proteome</keyword>
<feature type="chain" id="PRO_5009246968" description="Alpha/beta hydrolase" evidence="1">
    <location>
        <begin position="20"/>
        <end position="94"/>
    </location>
</feature>
<keyword evidence="1" id="KW-0732">Signal</keyword>
<dbReference type="EMBL" id="LT629704">
    <property type="protein sequence ID" value="SDN38334.1"/>
    <property type="molecule type" value="Genomic_DNA"/>
</dbReference>
<evidence type="ECO:0000313" key="4">
    <source>
        <dbReference type="Proteomes" id="UP000182470"/>
    </source>
</evidence>
<gene>
    <name evidence="2" type="ORF">PSAN_45160</name>
    <name evidence="3" type="ORF">SAMN04490179_3972</name>
</gene>
<dbReference type="InterPro" id="IPR029058">
    <property type="entry name" value="AB_hydrolase_fold"/>
</dbReference>
<reference evidence="3 4" key="2">
    <citation type="submission" date="2016-10" db="EMBL/GenBank/DDBJ databases">
        <authorList>
            <person name="de Groot N.N."/>
        </authorList>
    </citation>
    <scope>NUCLEOTIDE SEQUENCE [LARGE SCALE GENOMIC DNA]</scope>
    <source>
        <strain evidence="3 4">BS2772</strain>
    </source>
</reference>
<evidence type="ECO:0008006" key="6">
    <source>
        <dbReference type="Google" id="ProtNLM"/>
    </source>
</evidence>
<dbReference type="InterPro" id="IPR051411">
    <property type="entry name" value="Polyketide_trans_af380"/>
</dbReference>
<name>A0A1H0AXZ0_9PSED</name>
<dbReference type="Proteomes" id="UP000182470">
    <property type="component" value="Chromosome I"/>
</dbReference>
<organism evidence="3 4">
    <name type="scientific">Pseudomonas antarctica</name>
    <dbReference type="NCBI Taxonomy" id="219572"/>
    <lineage>
        <taxon>Bacteria</taxon>
        <taxon>Pseudomonadati</taxon>
        <taxon>Pseudomonadota</taxon>
        <taxon>Gammaproteobacteria</taxon>
        <taxon>Pseudomonadales</taxon>
        <taxon>Pseudomonadaceae</taxon>
        <taxon>Pseudomonas</taxon>
    </lineage>
</organism>
<sequence>MKSLLLALSLLVSSFSSMGADMSNGEDNFSTSDKVTIEKVTFNNQYAMQVAGNLFLPKRIAPGAKNSAIIVGHPMGAVKEQSAKLTTFFKGNLL</sequence>
<evidence type="ECO:0000256" key="1">
    <source>
        <dbReference type="SAM" id="SignalP"/>
    </source>
</evidence>
<dbReference type="EMBL" id="JXDI01000002">
    <property type="protein sequence ID" value="KAF2407586.1"/>
    <property type="molecule type" value="Genomic_DNA"/>
</dbReference>
<dbReference type="Gene3D" id="3.40.50.1820">
    <property type="entry name" value="alpha/beta hydrolase"/>
    <property type="match status" value="1"/>
</dbReference>
<evidence type="ECO:0000313" key="5">
    <source>
        <dbReference type="Proteomes" id="UP000748067"/>
    </source>
</evidence>
<reference evidence="2 5" key="1">
    <citation type="submission" date="2015-01" db="EMBL/GenBank/DDBJ databases">
        <title>Genome Sequence of Pseudomonas antarctica CMS 35.</title>
        <authorList>
            <person name="Voget S."/>
            <person name="Chow J."/>
            <person name="Daniel R."/>
            <person name="Streit W."/>
        </authorList>
    </citation>
    <scope>NUCLEOTIDE SEQUENCE [LARGE SCALE GENOMIC DNA]</scope>
    <source>
        <strain evidence="2 5">CMS 35</strain>
    </source>
</reference>
<accession>A0A1H0AXZ0</accession>
<evidence type="ECO:0000313" key="2">
    <source>
        <dbReference type="EMBL" id="KAF2407586.1"/>
    </source>
</evidence>
<protein>
    <recommendedName>
        <fullName evidence="6">Alpha/beta hydrolase</fullName>
    </recommendedName>
</protein>
<proteinExistence type="predicted"/>
<dbReference type="AlphaFoldDB" id="A0A1H0AXZ0"/>
<dbReference type="PANTHER" id="PTHR47751:SF1">
    <property type="entry name" value="SUPERFAMILY HYDROLASE, PUTATIVE (AFU_ORTHOLOGUE AFUA_2G16580)-RELATED"/>
    <property type="match status" value="1"/>
</dbReference>
<feature type="signal peptide" evidence="1">
    <location>
        <begin position="1"/>
        <end position="19"/>
    </location>
</feature>
<evidence type="ECO:0000313" key="3">
    <source>
        <dbReference type="EMBL" id="SDN38334.1"/>
    </source>
</evidence>
<dbReference type="PANTHER" id="PTHR47751">
    <property type="entry name" value="SUPERFAMILY HYDROLASE, PUTATIVE (AFU_ORTHOLOGUE AFUA_2G16580)-RELATED"/>
    <property type="match status" value="1"/>
</dbReference>
<dbReference type="Proteomes" id="UP000748067">
    <property type="component" value="Unassembled WGS sequence"/>
</dbReference>